<name>A0AAE9YYF8_9GAMM</name>
<dbReference type="Proteomes" id="UP000032352">
    <property type="component" value="Chromosome"/>
</dbReference>
<gene>
    <name evidence="1" type="ORF">SG34_017780</name>
</gene>
<evidence type="ECO:0000313" key="2">
    <source>
        <dbReference type="Proteomes" id="UP000032352"/>
    </source>
</evidence>
<dbReference type="KEGG" id="tvd:SG34_017780"/>
<proteinExistence type="predicted"/>
<evidence type="ECO:0000313" key="1">
    <source>
        <dbReference type="EMBL" id="WDE03243.1"/>
    </source>
</evidence>
<keyword evidence="2" id="KW-1185">Reference proteome</keyword>
<protein>
    <submittedName>
        <fullName evidence="1">Uncharacterized protein</fullName>
    </submittedName>
</protein>
<reference evidence="1 2" key="2">
    <citation type="journal article" date="2022" name="Mar. Drugs">
        <title>Bioassay-Guided Fractionation Leads to the Detection of Cholic Acid Generated by the Rare Thalassomonas sp.</title>
        <authorList>
            <person name="Pheiffer F."/>
            <person name="Schneider Y.K."/>
            <person name="Hansen E.H."/>
            <person name="Andersen J.H."/>
            <person name="Isaksson J."/>
            <person name="Busche T."/>
            <person name="R C."/>
            <person name="Kalinowski J."/>
            <person name="Zyl L.V."/>
            <person name="Trindade M."/>
        </authorList>
    </citation>
    <scope>NUCLEOTIDE SEQUENCE [LARGE SCALE GENOMIC DNA]</scope>
    <source>
        <strain evidence="1 2">XOM25</strain>
    </source>
</reference>
<dbReference type="AlphaFoldDB" id="A0AAE9YYF8"/>
<sequence length="140" mass="15996">MQTEKLQTFFQSYLKGFLDFDFQAVQKCYQWPCTLNTPDKCVYIENLDDLAGEFNDIFSQLKQADTRDIRALKASFTPLNESLLLACVDWQFLNSKGEVFTDFSAIYHLQLAGGELKIINVISHDLSNSIALGQSFLIEH</sequence>
<reference evidence="1 2" key="1">
    <citation type="journal article" date="2015" name="Genome Announc.">
        <title>Draft Genome Sequences of Marine Isolates of Thalassomonas viridans and Thalassomonas actiniarum.</title>
        <authorList>
            <person name="Olonade I."/>
            <person name="van Zyl L.J."/>
            <person name="Trindade M."/>
        </authorList>
    </citation>
    <scope>NUCLEOTIDE SEQUENCE [LARGE SCALE GENOMIC DNA]</scope>
    <source>
        <strain evidence="1 2">XOM25</strain>
    </source>
</reference>
<dbReference type="RefSeq" id="WP_044837473.1">
    <property type="nucleotide sequence ID" value="NZ_CP059733.1"/>
</dbReference>
<accession>A0AAE9YYF8</accession>
<organism evidence="1 2">
    <name type="scientific">Thalassomonas viridans</name>
    <dbReference type="NCBI Taxonomy" id="137584"/>
    <lineage>
        <taxon>Bacteria</taxon>
        <taxon>Pseudomonadati</taxon>
        <taxon>Pseudomonadota</taxon>
        <taxon>Gammaproteobacteria</taxon>
        <taxon>Alteromonadales</taxon>
        <taxon>Colwelliaceae</taxon>
        <taxon>Thalassomonas</taxon>
    </lineage>
</organism>
<dbReference type="EMBL" id="CP059733">
    <property type="protein sequence ID" value="WDE03243.1"/>
    <property type="molecule type" value="Genomic_DNA"/>
</dbReference>